<evidence type="ECO:0000256" key="2">
    <source>
        <dbReference type="ARBA" id="ARBA00005810"/>
    </source>
</evidence>
<dbReference type="Gene3D" id="3.30.70.560">
    <property type="entry name" value="7,8-Dihydro-6-hydroxymethylpterin-pyrophosphokinase HPPK"/>
    <property type="match status" value="1"/>
</dbReference>
<keyword evidence="7 14" id="KW-0418">Kinase</keyword>
<dbReference type="GO" id="GO:0003848">
    <property type="term" value="F:2-amino-4-hydroxy-6-hydroxymethyldihydropteridine diphosphokinase activity"/>
    <property type="evidence" value="ECO:0007669"/>
    <property type="project" value="UniProtKB-EC"/>
</dbReference>
<dbReference type="PANTHER" id="PTHR43071">
    <property type="entry name" value="2-AMINO-4-HYDROXY-6-HYDROXYMETHYLDIHYDROPTERIDINE PYROPHOSPHOKINASE"/>
    <property type="match status" value="1"/>
</dbReference>
<sequence length="173" mass="19044">MTACFVGLGANLGESHATLIRAAQDLGQLRATQLTGRSSIYRSAPMGPQDQPDYLNAVIGLDTALKPLELLDELQSLEDKAGRVRRERWGPRTLDLDLLIYGTITLQSERLTLPHPGLFERNFVLRPLADIVSEHWQFQGGPTLAACLKRCPESNLRDSNLPWSPLASKALSA</sequence>
<dbReference type="GO" id="GO:0046654">
    <property type="term" value="P:tetrahydrofolate biosynthetic process"/>
    <property type="evidence" value="ECO:0007669"/>
    <property type="project" value="UniProtKB-UniPathway"/>
</dbReference>
<dbReference type="GO" id="GO:0046656">
    <property type="term" value="P:folic acid biosynthetic process"/>
    <property type="evidence" value="ECO:0007669"/>
    <property type="project" value="UniProtKB-KW"/>
</dbReference>
<proteinExistence type="inferred from homology"/>
<evidence type="ECO:0000256" key="8">
    <source>
        <dbReference type="ARBA" id="ARBA00022840"/>
    </source>
</evidence>
<keyword evidence="5 14" id="KW-0808">Transferase</keyword>
<dbReference type="EC" id="2.7.6.3" evidence="3"/>
<evidence type="ECO:0000256" key="5">
    <source>
        <dbReference type="ARBA" id="ARBA00022679"/>
    </source>
</evidence>
<gene>
    <name evidence="14" type="ORF">KT71_08054</name>
</gene>
<dbReference type="SUPFAM" id="SSF55083">
    <property type="entry name" value="6-hydroxymethyl-7,8-dihydropterin pyrophosphokinase, HPPK"/>
    <property type="match status" value="1"/>
</dbReference>
<keyword evidence="9" id="KW-0289">Folate biosynthesis</keyword>
<comment type="similarity">
    <text evidence="2">Belongs to the HPPK family.</text>
</comment>
<evidence type="ECO:0000256" key="1">
    <source>
        <dbReference type="ARBA" id="ARBA00005051"/>
    </source>
</evidence>
<dbReference type="NCBIfam" id="TIGR01498">
    <property type="entry name" value="folK"/>
    <property type="match status" value="1"/>
</dbReference>
<evidence type="ECO:0000313" key="15">
    <source>
        <dbReference type="Proteomes" id="UP000019205"/>
    </source>
</evidence>
<evidence type="ECO:0000256" key="3">
    <source>
        <dbReference type="ARBA" id="ARBA00013253"/>
    </source>
</evidence>
<reference evidence="14 15" key="1">
    <citation type="journal article" date="2007" name="Proc. Natl. Acad. Sci. U.S.A.">
        <title>Characterization of a marine gammaproteobacterium capable of aerobic anoxygenic photosynthesis.</title>
        <authorList>
            <person name="Fuchs B.M."/>
            <person name="Spring S."/>
            <person name="Teeling H."/>
            <person name="Quast C."/>
            <person name="Wulf J."/>
            <person name="Schattenhofer M."/>
            <person name="Yan S."/>
            <person name="Ferriera S."/>
            <person name="Johnson J."/>
            <person name="Glockner F.O."/>
            <person name="Amann R."/>
        </authorList>
    </citation>
    <scope>NUCLEOTIDE SEQUENCE [LARGE SCALE GENOMIC DNA]</scope>
    <source>
        <strain evidence="14">KT71</strain>
    </source>
</reference>
<evidence type="ECO:0000256" key="10">
    <source>
        <dbReference type="ARBA" id="ARBA00029409"/>
    </source>
</evidence>
<dbReference type="OrthoDB" id="9808041at2"/>
<dbReference type="RefSeq" id="WP_008294039.1">
    <property type="nucleotide sequence ID" value="NZ_CM002299.1"/>
</dbReference>
<evidence type="ECO:0000256" key="4">
    <source>
        <dbReference type="ARBA" id="ARBA00016218"/>
    </source>
</evidence>
<dbReference type="Pfam" id="PF01288">
    <property type="entry name" value="HPPK"/>
    <property type="match status" value="1"/>
</dbReference>
<evidence type="ECO:0000256" key="6">
    <source>
        <dbReference type="ARBA" id="ARBA00022741"/>
    </source>
</evidence>
<dbReference type="HOGENOM" id="CLU_097916_2_3_6"/>
<protein>
    <recommendedName>
        <fullName evidence="4">2-amino-4-hydroxy-6-hydroxymethyldihydropteridine pyrophosphokinase</fullName>
        <ecNumber evidence="3">2.7.6.3</ecNumber>
    </recommendedName>
    <alternativeName>
        <fullName evidence="11">6-hydroxymethyl-7,8-dihydropterin pyrophosphokinase</fullName>
    </alternativeName>
    <alternativeName>
        <fullName evidence="12">7,8-dihydro-6-hydroxymethylpterin-pyrophosphokinase</fullName>
    </alternativeName>
</protein>
<dbReference type="eggNOG" id="COG0801">
    <property type="taxonomic scope" value="Bacteria"/>
</dbReference>
<comment type="pathway">
    <text evidence="1">Cofactor biosynthesis; tetrahydrofolate biosynthesis; 2-amino-4-hydroxy-6-hydroxymethyl-7,8-dihydropteridine diphosphate from 7,8-dihydroneopterin triphosphate: step 4/4.</text>
</comment>
<dbReference type="GO" id="GO:0016301">
    <property type="term" value="F:kinase activity"/>
    <property type="evidence" value="ECO:0007669"/>
    <property type="project" value="UniProtKB-KW"/>
</dbReference>
<dbReference type="EMBL" id="AAOA02000004">
    <property type="protein sequence ID" value="EAQ97317.1"/>
    <property type="molecule type" value="Genomic_DNA"/>
</dbReference>
<keyword evidence="15" id="KW-1185">Reference proteome</keyword>
<dbReference type="Proteomes" id="UP000019205">
    <property type="component" value="Chromosome"/>
</dbReference>
<evidence type="ECO:0000256" key="11">
    <source>
        <dbReference type="ARBA" id="ARBA00029766"/>
    </source>
</evidence>
<organism evidence="14 15">
    <name type="scientific">Congregibacter litoralis KT71</name>
    <dbReference type="NCBI Taxonomy" id="314285"/>
    <lineage>
        <taxon>Bacteria</taxon>
        <taxon>Pseudomonadati</taxon>
        <taxon>Pseudomonadota</taxon>
        <taxon>Gammaproteobacteria</taxon>
        <taxon>Cellvibrionales</taxon>
        <taxon>Halieaceae</taxon>
        <taxon>Congregibacter</taxon>
    </lineage>
</organism>
<feature type="domain" description="7,8-dihydro-6-hydroxymethylpterin-pyrophosphokinase" evidence="13">
    <location>
        <begin position="88"/>
        <end position="99"/>
    </location>
</feature>
<comment type="caution">
    <text evidence="14">The sequence shown here is derived from an EMBL/GenBank/DDBJ whole genome shotgun (WGS) entry which is preliminary data.</text>
</comment>
<dbReference type="UniPathway" id="UPA00077">
    <property type="reaction ID" value="UER00155"/>
</dbReference>
<dbReference type="InterPro" id="IPR000550">
    <property type="entry name" value="Hppk"/>
</dbReference>
<dbReference type="STRING" id="314285.KT71_08054"/>
<dbReference type="CDD" id="cd00483">
    <property type="entry name" value="HPPK"/>
    <property type="match status" value="1"/>
</dbReference>
<keyword evidence="6" id="KW-0547">Nucleotide-binding</keyword>
<evidence type="ECO:0000259" key="13">
    <source>
        <dbReference type="PROSITE" id="PS00794"/>
    </source>
</evidence>
<name>A4AA00_9GAMM</name>
<dbReference type="AlphaFoldDB" id="A4AA00"/>
<dbReference type="PROSITE" id="PS00794">
    <property type="entry name" value="HPPK"/>
    <property type="match status" value="1"/>
</dbReference>
<dbReference type="GO" id="GO:0005524">
    <property type="term" value="F:ATP binding"/>
    <property type="evidence" value="ECO:0007669"/>
    <property type="project" value="UniProtKB-KW"/>
</dbReference>
<evidence type="ECO:0000256" key="7">
    <source>
        <dbReference type="ARBA" id="ARBA00022777"/>
    </source>
</evidence>
<comment type="function">
    <text evidence="10">Catalyzes the transfer of pyrophosphate from adenosine triphosphate (ATP) to 6-hydroxymethyl-7,8-dihydropterin, an enzymatic step in folate biosynthesis pathway.</text>
</comment>
<dbReference type="PANTHER" id="PTHR43071:SF1">
    <property type="entry name" value="2-AMINO-4-HYDROXY-6-HYDROXYMETHYLDIHYDROPTERIDINE PYROPHOSPHOKINASE"/>
    <property type="match status" value="1"/>
</dbReference>
<reference evidence="14 15" key="2">
    <citation type="journal article" date="2009" name="PLoS ONE">
        <title>The photosynthetic apparatus and its regulation in the aerobic gammaproteobacterium Congregibacter litoralis gen. nov., sp. nov.</title>
        <authorList>
            <person name="Spring S."/>
            <person name="Lunsdorf H."/>
            <person name="Fuchs B.M."/>
            <person name="Tindall B.J."/>
        </authorList>
    </citation>
    <scope>NUCLEOTIDE SEQUENCE [LARGE SCALE GENOMIC DNA]</scope>
    <source>
        <strain evidence="14">KT71</strain>
    </source>
</reference>
<accession>A4AA00</accession>
<evidence type="ECO:0000256" key="9">
    <source>
        <dbReference type="ARBA" id="ARBA00022909"/>
    </source>
</evidence>
<dbReference type="InterPro" id="IPR035907">
    <property type="entry name" value="Hppk_sf"/>
</dbReference>
<keyword evidence="8" id="KW-0067">ATP-binding</keyword>
<evidence type="ECO:0000256" key="12">
    <source>
        <dbReference type="ARBA" id="ARBA00033413"/>
    </source>
</evidence>
<evidence type="ECO:0000313" key="14">
    <source>
        <dbReference type="EMBL" id="EAQ97317.1"/>
    </source>
</evidence>